<sequence>MSARTIPAIRFVEFATSSQIDTLPQTISSVASRAPTVHSVDSEIPIDAKASSGSGYAGKSSFLSRASRRHFERLLGCRSNLAATSGTVESSTSVSATIPDSAKSRHRKAQNRRKSFEISPTLKIASSLPKTALRTAIEIATIGQIFVSTVL</sequence>
<keyword evidence="3" id="KW-1185">Reference proteome</keyword>
<evidence type="ECO:0000256" key="1">
    <source>
        <dbReference type="SAM" id="MobiDB-lite"/>
    </source>
</evidence>
<gene>
    <name evidence="2" type="ORF">NO357_07205</name>
</gene>
<accession>A0AAE3WB21</accession>
<comment type="caution">
    <text evidence="2">The sequence shown here is derived from an EMBL/GenBank/DDBJ whole genome shotgun (WGS) entry which is preliminary data.</text>
</comment>
<dbReference type="EMBL" id="JANHAX010000002">
    <property type="protein sequence ID" value="MDQ2089681.1"/>
    <property type="molecule type" value="Genomic_DNA"/>
</dbReference>
<reference evidence="2" key="2">
    <citation type="submission" date="2023-02" db="EMBL/GenBank/DDBJ databases">
        <title>'Rhodoalgimonas zhirmunskyi' gen. nov., isolated from a red alga.</title>
        <authorList>
            <person name="Nedashkovskaya O.I."/>
            <person name="Otstavnykh N.Y."/>
            <person name="Bystritskaya E.P."/>
            <person name="Balabanova L.A."/>
            <person name="Isaeva M.P."/>
        </authorList>
    </citation>
    <scope>NUCLEOTIDE SEQUENCE</scope>
    <source>
        <strain evidence="2">KCTC 52189</strain>
    </source>
</reference>
<name>A0AAE3WB21_9RHOB</name>
<reference evidence="2" key="1">
    <citation type="submission" date="2022-07" db="EMBL/GenBank/DDBJ databases">
        <authorList>
            <person name="Otstavnykh N."/>
            <person name="Isaeva M."/>
            <person name="Bystritskaya E."/>
        </authorList>
    </citation>
    <scope>NUCLEOTIDE SEQUENCE</scope>
    <source>
        <strain evidence="2">KCTC 52189</strain>
    </source>
</reference>
<evidence type="ECO:0000313" key="2">
    <source>
        <dbReference type="EMBL" id="MDQ2089681.1"/>
    </source>
</evidence>
<feature type="compositionally biased region" description="Low complexity" evidence="1">
    <location>
        <begin position="84"/>
        <end position="97"/>
    </location>
</feature>
<protein>
    <submittedName>
        <fullName evidence="2">Uncharacterized protein</fullName>
    </submittedName>
</protein>
<dbReference type="AlphaFoldDB" id="A0AAE3WB21"/>
<organism evidence="2 3">
    <name type="scientific">Marimonas arenosa</name>
    <dbReference type="NCBI Taxonomy" id="1795305"/>
    <lineage>
        <taxon>Bacteria</taxon>
        <taxon>Pseudomonadati</taxon>
        <taxon>Pseudomonadota</taxon>
        <taxon>Alphaproteobacteria</taxon>
        <taxon>Rhodobacterales</taxon>
        <taxon>Paracoccaceae</taxon>
        <taxon>Marimonas</taxon>
    </lineage>
</organism>
<feature type="region of interest" description="Disordered" evidence="1">
    <location>
        <begin position="84"/>
        <end position="115"/>
    </location>
</feature>
<feature type="compositionally biased region" description="Basic residues" evidence="1">
    <location>
        <begin position="104"/>
        <end position="113"/>
    </location>
</feature>
<dbReference type="Proteomes" id="UP001226762">
    <property type="component" value="Unassembled WGS sequence"/>
</dbReference>
<evidence type="ECO:0000313" key="3">
    <source>
        <dbReference type="Proteomes" id="UP001226762"/>
    </source>
</evidence>
<proteinExistence type="predicted"/>